<dbReference type="EMBL" id="JAMTCO010000013">
    <property type="protein sequence ID" value="MCP2272745.1"/>
    <property type="molecule type" value="Genomic_DNA"/>
</dbReference>
<proteinExistence type="predicted"/>
<name>A0ABT1IJA9_9PSEU</name>
<protein>
    <submittedName>
        <fullName evidence="4">Adenine phosphoribosyltransferase</fullName>
    </submittedName>
</protein>
<keyword evidence="1" id="KW-0808">Transferase</keyword>
<dbReference type="InterPro" id="IPR050118">
    <property type="entry name" value="Pur/Pyrimidine_PRTase"/>
</dbReference>
<accession>A0ABT1IJA9</accession>
<sequence length="196" mass="21748">MWAAPAPEGAIDGKALRESLLAEFAWRGDRTDHTRYADMCGWWRDPETLRSLGAGLAALFADLRPTVVLSPESRGHILGPLVAIALGVGFVEVRKDPDQLTDSDAWVKRTAPPDYLDRQLRLGFPRRLVRPHDRVLMVDDWIETGGQATAVRALVDEVGADWLGAATVVDALDDSALRRRLTVRSLLTYRDLMASY</sequence>
<dbReference type="InterPro" id="IPR000836">
    <property type="entry name" value="PRTase_dom"/>
</dbReference>
<dbReference type="CDD" id="cd06223">
    <property type="entry name" value="PRTases_typeI"/>
    <property type="match status" value="1"/>
</dbReference>
<dbReference type="Pfam" id="PF00156">
    <property type="entry name" value="Pribosyltran"/>
    <property type="match status" value="1"/>
</dbReference>
<reference evidence="4 5" key="1">
    <citation type="submission" date="2022-06" db="EMBL/GenBank/DDBJ databases">
        <title>Genomic Encyclopedia of Archaeal and Bacterial Type Strains, Phase II (KMG-II): from individual species to whole genera.</title>
        <authorList>
            <person name="Goeker M."/>
        </authorList>
    </citation>
    <scope>NUCLEOTIDE SEQUENCE [LARGE SCALE GENOMIC DNA]</scope>
    <source>
        <strain evidence="4 5">DSM 44255</strain>
    </source>
</reference>
<keyword evidence="5" id="KW-1185">Reference proteome</keyword>
<dbReference type="Gene3D" id="3.40.50.2020">
    <property type="match status" value="1"/>
</dbReference>
<evidence type="ECO:0000313" key="5">
    <source>
        <dbReference type="Proteomes" id="UP001205185"/>
    </source>
</evidence>
<dbReference type="Proteomes" id="UP001205185">
    <property type="component" value="Unassembled WGS sequence"/>
</dbReference>
<dbReference type="PANTHER" id="PTHR43864">
    <property type="entry name" value="HYPOXANTHINE/GUANINE PHOSPHORIBOSYLTRANSFERASE"/>
    <property type="match status" value="1"/>
</dbReference>
<gene>
    <name evidence="4" type="ORF">LV75_005271</name>
</gene>
<organism evidence="4 5">
    <name type="scientific">Actinokineospora diospyrosa</name>
    <dbReference type="NCBI Taxonomy" id="103728"/>
    <lineage>
        <taxon>Bacteria</taxon>
        <taxon>Bacillati</taxon>
        <taxon>Actinomycetota</taxon>
        <taxon>Actinomycetes</taxon>
        <taxon>Pseudonocardiales</taxon>
        <taxon>Pseudonocardiaceae</taxon>
        <taxon>Actinokineospora</taxon>
    </lineage>
</organism>
<keyword evidence="2" id="KW-0660">Purine salvage</keyword>
<feature type="domain" description="Phosphoribosyltransferase" evidence="3">
    <location>
        <begin position="63"/>
        <end position="176"/>
    </location>
</feature>
<comment type="caution">
    <text evidence="4">The sequence shown here is derived from an EMBL/GenBank/DDBJ whole genome shotgun (WGS) entry which is preliminary data.</text>
</comment>
<dbReference type="GO" id="GO:0016757">
    <property type="term" value="F:glycosyltransferase activity"/>
    <property type="evidence" value="ECO:0007669"/>
    <property type="project" value="UniProtKB-KW"/>
</dbReference>
<evidence type="ECO:0000256" key="2">
    <source>
        <dbReference type="ARBA" id="ARBA00022726"/>
    </source>
</evidence>
<keyword evidence="4" id="KW-0328">Glycosyltransferase</keyword>
<dbReference type="RefSeq" id="WP_253889666.1">
    <property type="nucleotide sequence ID" value="NZ_BAAAVB010000008.1"/>
</dbReference>
<dbReference type="PANTHER" id="PTHR43864:SF1">
    <property type="entry name" value="XANTHINE PHOSPHORIBOSYLTRANSFERASE"/>
    <property type="match status" value="1"/>
</dbReference>
<evidence type="ECO:0000259" key="3">
    <source>
        <dbReference type="Pfam" id="PF00156"/>
    </source>
</evidence>
<dbReference type="SUPFAM" id="SSF53271">
    <property type="entry name" value="PRTase-like"/>
    <property type="match status" value="1"/>
</dbReference>
<dbReference type="InterPro" id="IPR029057">
    <property type="entry name" value="PRTase-like"/>
</dbReference>
<evidence type="ECO:0000313" key="4">
    <source>
        <dbReference type="EMBL" id="MCP2272745.1"/>
    </source>
</evidence>
<evidence type="ECO:0000256" key="1">
    <source>
        <dbReference type="ARBA" id="ARBA00022679"/>
    </source>
</evidence>